<dbReference type="SMART" id="SM00285">
    <property type="entry name" value="PBD"/>
    <property type="match status" value="1"/>
</dbReference>
<sequence>MAFVLTQAERRAVERGVGDEVVAVAITRLYKAEGNSREYMYGGIMGVMALARSATGSWSFKLADVNSGRVLWEQDLIKDIKYQQDRPFFHSFLGTTCMIGLSFSDETEAGKFYEKYSHMDSYVPQPQPQSAPVQPTPMAAPLPAQPMTATLPPPPSQPQFSITKSNSSESVNSKKTKKESPGGFSGNSSRFLTGRPKSKKESSKDSKKGKIDKSMISAPSNFEHVSHVGYNPKTGFSAQNIPMEWKIIFQKAGITEEQLQDKRTAKTVAKFMKQHAAELANPKTAQTSAAPGSSSSAAAVPRRAPPPPPPSRGTARAPPPPPPSRGGPPAIHQAPLLPPPSSFSSSPQMNTRQPAIQQPVYTAPPPSLPSRAPPSLPSRGPPPIPAREEYPNPTLPAANSLSTSSPPLAPPPPPVGYSGGAPPPPPPQPALYSSSSQQPPPPARTAIAPPAAAAAAGSNGLFDAIRQGIHLKHAVQEPAEVSAPAAPADASDDLAGALRFALEKRIQAVAGSDSDGDDDDDDEW</sequence>
<dbReference type="InterPro" id="IPR011993">
    <property type="entry name" value="PH-like_dom_sf"/>
</dbReference>
<dbReference type="CDD" id="cd01205">
    <property type="entry name" value="EVH1_WASP-like"/>
    <property type="match status" value="1"/>
</dbReference>
<feature type="compositionally biased region" description="Low complexity" evidence="8">
    <location>
        <begin position="161"/>
        <end position="173"/>
    </location>
</feature>
<dbReference type="PROSITE" id="PS50108">
    <property type="entry name" value="CRIB"/>
    <property type="match status" value="1"/>
</dbReference>
<dbReference type="InterPro" id="IPR033927">
    <property type="entry name" value="WASPfam_EVH1"/>
</dbReference>
<name>A0ABQ8FF85_9FUNG</name>
<feature type="domain" description="WH1" evidence="10">
    <location>
        <begin position="14"/>
        <end position="123"/>
    </location>
</feature>
<dbReference type="SUPFAM" id="SSF50729">
    <property type="entry name" value="PH domain-like"/>
    <property type="match status" value="1"/>
</dbReference>
<feature type="region of interest" description="Disordered" evidence="8">
    <location>
        <begin position="278"/>
        <end position="456"/>
    </location>
</feature>
<keyword evidence="7" id="KW-0539">Nucleus</keyword>
<dbReference type="Gene3D" id="3.90.810.10">
    <property type="entry name" value="CRIB domain"/>
    <property type="match status" value="1"/>
</dbReference>
<keyword evidence="6" id="KW-0206">Cytoskeleton</keyword>
<dbReference type="InterPro" id="IPR036936">
    <property type="entry name" value="CRIB_dom_sf"/>
</dbReference>
<feature type="compositionally biased region" description="Pro residues" evidence="8">
    <location>
        <begin position="125"/>
        <end position="144"/>
    </location>
</feature>
<evidence type="ECO:0000256" key="8">
    <source>
        <dbReference type="SAM" id="MobiDB-lite"/>
    </source>
</evidence>
<feature type="domain" description="CRIB" evidence="9">
    <location>
        <begin position="216"/>
        <end position="229"/>
    </location>
</feature>
<evidence type="ECO:0000256" key="6">
    <source>
        <dbReference type="ARBA" id="ARBA00023212"/>
    </source>
</evidence>
<protein>
    <recommendedName>
        <fullName evidence="14">Non-specific serine/threonine protein kinase</fullName>
    </recommendedName>
</protein>
<evidence type="ECO:0000256" key="1">
    <source>
        <dbReference type="ARBA" id="ARBA00004123"/>
    </source>
</evidence>
<evidence type="ECO:0000256" key="3">
    <source>
        <dbReference type="ARBA" id="ARBA00022490"/>
    </source>
</evidence>
<evidence type="ECO:0000256" key="5">
    <source>
        <dbReference type="ARBA" id="ARBA00022737"/>
    </source>
</evidence>
<evidence type="ECO:0008006" key="14">
    <source>
        <dbReference type="Google" id="ProtNLM"/>
    </source>
</evidence>
<dbReference type="Gene3D" id="2.30.29.30">
    <property type="entry name" value="Pleckstrin-homology domain (PH domain)/Phosphotyrosine-binding domain (PTB)"/>
    <property type="match status" value="1"/>
</dbReference>
<dbReference type="Proteomes" id="UP001648503">
    <property type="component" value="Unassembled WGS sequence"/>
</dbReference>
<feature type="compositionally biased region" description="Basic and acidic residues" evidence="8">
    <location>
        <begin position="199"/>
        <end position="213"/>
    </location>
</feature>
<evidence type="ECO:0000256" key="7">
    <source>
        <dbReference type="ARBA" id="ARBA00023242"/>
    </source>
</evidence>
<keyword evidence="13" id="KW-1185">Reference proteome</keyword>
<dbReference type="Pfam" id="PF00568">
    <property type="entry name" value="WH1"/>
    <property type="match status" value="1"/>
</dbReference>
<dbReference type="Gene3D" id="6.10.280.150">
    <property type="match status" value="1"/>
</dbReference>
<evidence type="ECO:0000313" key="12">
    <source>
        <dbReference type="EMBL" id="KAH6595833.1"/>
    </source>
</evidence>
<keyword evidence="5" id="KW-0677">Repeat</keyword>
<feature type="compositionally biased region" description="Pro residues" evidence="8">
    <location>
        <begin position="362"/>
        <end position="385"/>
    </location>
</feature>
<evidence type="ECO:0000259" key="10">
    <source>
        <dbReference type="PROSITE" id="PS50229"/>
    </source>
</evidence>
<dbReference type="InterPro" id="IPR003124">
    <property type="entry name" value="WH2_dom"/>
</dbReference>
<evidence type="ECO:0000259" key="9">
    <source>
        <dbReference type="PROSITE" id="PS50108"/>
    </source>
</evidence>
<dbReference type="PROSITE" id="PS50229">
    <property type="entry name" value="WH1"/>
    <property type="match status" value="1"/>
</dbReference>
<evidence type="ECO:0000259" key="11">
    <source>
        <dbReference type="PROSITE" id="PS51082"/>
    </source>
</evidence>
<feature type="compositionally biased region" description="Pro residues" evidence="8">
    <location>
        <begin position="303"/>
        <end position="326"/>
    </location>
</feature>
<proteinExistence type="predicted"/>
<dbReference type="InterPro" id="IPR000095">
    <property type="entry name" value="CRIB_dom"/>
</dbReference>
<dbReference type="InterPro" id="IPR011026">
    <property type="entry name" value="WAS_C"/>
</dbReference>
<comment type="caution">
    <text evidence="12">The sequence shown here is derived from an EMBL/GenBank/DDBJ whole genome shotgun (WGS) entry which is preliminary data.</text>
</comment>
<dbReference type="Pfam" id="PF00786">
    <property type="entry name" value="PBD"/>
    <property type="match status" value="1"/>
</dbReference>
<keyword evidence="4" id="KW-0597">Phosphoprotein</keyword>
<organism evidence="12 13">
    <name type="scientific">Batrachochytrium salamandrivorans</name>
    <dbReference type="NCBI Taxonomy" id="1357716"/>
    <lineage>
        <taxon>Eukaryota</taxon>
        <taxon>Fungi</taxon>
        <taxon>Fungi incertae sedis</taxon>
        <taxon>Chytridiomycota</taxon>
        <taxon>Chytridiomycota incertae sedis</taxon>
        <taxon>Chytridiomycetes</taxon>
        <taxon>Rhizophydiales</taxon>
        <taxon>Rhizophydiales incertae sedis</taxon>
        <taxon>Batrachochytrium</taxon>
    </lineage>
</organism>
<feature type="compositionally biased region" description="Polar residues" evidence="8">
    <location>
        <begin position="348"/>
        <end position="360"/>
    </location>
</feature>
<evidence type="ECO:0000256" key="2">
    <source>
        <dbReference type="ARBA" id="ARBA00004245"/>
    </source>
</evidence>
<dbReference type="PROSITE" id="PS51082">
    <property type="entry name" value="WH2"/>
    <property type="match status" value="1"/>
</dbReference>
<feature type="compositionally biased region" description="Low complexity" evidence="8">
    <location>
        <begin position="288"/>
        <end position="302"/>
    </location>
</feature>
<evidence type="ECO:0000256" key="4">
    <source>
        <dbReference type="ARBA" id="ARBA00022553"/>
    </source>
</evidence>
<feature type="region of interest" description="Disordered" evidence="8">
    <location>
        <begin position="123"/>
        <end position="218"/>
    </location>
</feature>
<feature type="compositionally biased region" description="Low complexity" evidence="8">
    <location>
        <begin position="396"/>
        <end position="406"/>
    </location>
</feature>
<feature type="domain" description="WH2" evidence="11">
    <location>
        <begin position="457"/>
        <end position="474"/>
    </location>
</feature>
<comment type="subcellular location">
    <subcellularLocation>
        <location evidence="2">Cytoplasm</location>
        <location evidence="2">Cytoskeleton</location>
    </subcellularLocation>
    <subcellularLocation>
        <location evidence="1">Nucleus</location>
    </subcellularLocation>
</comment>
<dbReference type="SUPFAM" id="SSF47912">
    <property type="entry name" value="Wiscott-Aldrich syndrome protein, WASP, C-terminal domain"/>
    <property type="match status" value="1"/>
</dbReference>
<reference evidence="12 13" key="1">
    <citation type="submission" date="2021-02" db="EMBL/GenBank/DDBJ databases">
        <title>Variation within the Batrachochytrium salamandrivorans European outbreak.</title>
        <authorList>
            <person name="Kelly M."/>
            <person name="Pasmans F."/>
            <person name="Shea T.P."/>
            <person name="Munoz J.F."/>
            <person name="Carranza S."/>
            <person name="Cuomo C.A."/>
            <person name="Martel A."/>
        </authorList>
    </citation>
    <scope>NUCLEOTIDE SEQUENCE [LARGE SCALE GENOMIC DNA]</scope>
    <source>
        <strain evidence="12 13">AMFP18/2</strain>
    </source>
</reference>
<dbReference type="InterPro" id="IPR000697">
    <property type="entry name" value="WH1/EVH1_dom"/>
</dbReference>
<feature type="compositionally biased region" description="Low complexity" evidence="8">
    <location>
        <begin position="444"/>
        <end position="456"/>
    </location>
</feature>
<evidence type="ECO:0000313" key="13">
    <source>
        <dbReference type="Proteomes" id="UP001648503"/>
    </source>
</evidence>
<gene>
    <name evidence="12" type="ORF">BASA50_005560</name>
</gene>
<dbReference type="SMART" id="SM00461">
    <property type="entry name" value="WH1"/>
    <property type="match status" value="1"/>
</dbReference>
<feature type="compositionally biased region" description="Pro residues" evidence="8">
    <location>
        <begin position="407"/>
        <end position="429"/>
    </location>
</feature>
<dbReference type="EMBL" id="JAFCIX010000271">
    <property type="protein sequence ID" value="KAH6595833.1"/>
    <property type="molecule type" value="Genomic_DNA"/>
</dbReference>
<accession>A0ABQ8FF85</accession>
<keyword evidence="3" id="KW-0963">Cytoplasm</keyword>